<dbReference type="Pfam" id="PF17641">
    <property type="entry name" value="ASPRs"/>
    <property type="match status" value="1"/>
</dbReference>
<name>A0A016UC81_9BILA</name>
<organism evidence="1 2">
    <name type="scientific">Ancylostoma ceylanicum</name>
    <dbReference type="NCBI Taxonomy" id="53326"/>
    <lineage>
        <taxon>Eukaryota</taxon>
        <taxon>Metazoa</taxon>
        <taxon>Ecdysozoa</taxon>
        <taxon>Nematoda</taxon>
        <taxon>Chromadorea</taxon>
        <taxon>Rhabditida</taxon>
        <taxon>Rhabditina</taxon>
        <taxon>Rhabditomorpha</taxon>
        <taxon>Strongyloidea</taxon>
        <taxon>Ancylostomatidae</taxon>
        <taxon>Ancylostomatinae</taxon>
        <taxon>Ancylostoma</taxon>
    </lineage>
</organism>
<proteinExistence type="predicted"/>
<accession>A0A016UC81</accession>
<dbReference type="AlphaFoldDB" id="A0A016UC81"/>
<sequence>MSKNRKLVDVFLHKVPNSENLALFLQKGKQDYNKARDFVLGAVENWGDQLEQMKSKTQFVCTLETSQNYYLICFFE</sequence>
<gene>
    <name evidence="1" type="primary">Acey_s0046.g1415</name>
    <name evidence="1" type="ORF">Y032_0046g1415</name>
</gene>
<dbReference type="EMBL" id="JARK01001382">
    <property type="protein sequence ID" value="EYC12770.1"/>
    <property type="molecule type" value="Genomic_DNA"/>
</dbReference>
<dbReference type="Proteomes" id="UP000024635">
    <property type="component" value="Unassembled WGS sequence"/>
</dbReference>
<evidence type="ECO:0000313" key="2">
    <source>
        <dbReference type="Proteomes" id="UP000024635"/>
    </source>
</evidence>
<protein>
    <submittedName>
        <fullName evidence="1">Uncharacterized protein</fullName>
    </submittedName>
</protein>
<evidence type="ECO:0000313" key="1">
    <source>
        <dbReference type="EMBL" id="EYC12770.1"/>
    </source>
</evidence>
<dbReference type="InterPro" id="IPR035109">
    <property type="entry name" value="ASPR"/>
</dbReference>
<keyword evidence="2" id="KW-1185">Reference proteome</keyword>
<comment type="caution">
    <text evidence="1">The sequence shown here is derived from an EMBL/GenBank/DDBJ whole genome shotgun (WGS) entry which is preliminary data.</text>
</comment>
<reference evidence="2" key="1">
    <citation type="journal article" date="2015" name="Nat. Genet.">
        <title>The genome and transcriptome of the zoonotic hookworm Ancylostoma ceylanicum identify infection-specific gene families.</title>
        <authorList>
            <person name="Schwarz E.M."/>
            <person name="Hu Y."/>
            <person name="Antoshechkin I."/>
            <person name="Miller M.M."/>
            <person name="Sternberg P.W."/>
            <person name="Aroian R.V."/>
        </authorList>
    </citation>
    <scope>NUCLEOTIDE SEQUENCE</scope>
    <source>
        <strain evidence="2">HY135</strain>
    </source>
</reference>